<comment type="similarity">
    <text evidence="1 7">Belongs to the class-I aminoacyl-tRNA synthetase family. Glutamate--tRNA ligase type 1 subfamily.</text>
</comment>
<dbReference type="InterPro" id="IPR020751">
    <property type="entry name" value="aa-tRNA-synth_I_codon-bd_sub2"/>
</dbReference>
<protein>
    <recommendedName>
        <fullName evidence="7">Glutamate--tRNA ligase</fullName>
        <ecNumber evidence="7">6.1.1.17</ecNumber>
    </recommendedName>
    <alternativeName>
        <fullName evidence="7">Glutamyl-tRNA synthetase</fullName>
        <shortName evidence="7">GluRS</shortName>
    </alternativeName>
</protein>
<dbReference type="PANTHER" id="PTHR43311:SF2">
    <property type="entry name" value="GLUTAMATE--TRNA LIGASE, MITOCHONDRIAL-RELATED"/>
    <property type="match status" value="1"/>
</dbReference>
<comment type="function">
    <text evidence="7">Catalyzes the attachment of glutamate to tRNA(Glu) in a two-step reaction: glutamate is first activated by ATP to form Glu-AMP and then transferred to the acceptor end of tRNA(Glu).</text>
</comment>
<dbReference type="Pfam" id="PF00749">
    <property type="entry name" value="tRNA-synt_1c"/>
    <property type="match status" value="1"/>
</dbReference>
<dbReference type="HAMAP" id="MF_00022">
    <property type="entry name" value="Glu_tRNA_synth_type1"/>
    <property type="match status" value="1"/>
</dbReference>
<evidence type="ECO:0000256" key="1">
    <source>
        <dbReference type="ARBA" id="ARBA00007894"/>
    </source>
</evidence>
<dbReference type="PROSITE" id="PS00178">
    <property type="entry name" value="AA_TRNA_LIGASE_I"/>
    <property type="match status" value="1"/>
</dbReference>
<comment type="catalytic activity">
    <reaction evidence="7">
        <text>tRNA(Glu) + L-glutamate + ATP = L-glutamyl-tRNA(Glu) + AMP + diphosphate</text>
        <dbReference type="Rhea" id="RHEA:23540"/>
        <dbReference type="Rhea" id="RHEA-COMP:9663"/>
        <dbReference type="Rhea" id="RHEA-COMP:9680"/>
        <dbReference type="ChEBI" id="CHEBI:29985"/>
        <dbReference type="ChEBI" id="CHEBI:30616"/>
        <dbReference type="ChEBI" id="CHEBI:33019"/>
        <dbReference type="ChEBI" id="CHEBI:78442"/>
        <dbReference type="ChEBI" id="CHEBI:78520"/>
        <dbReference type="ChEBI" id="CHEBI:456215"/>
        <dbReference type="EC" id="6.1.1.17"/>
    </reaction>
</comment>
<evidence type="ECO:0000313" key="10">
    <source>
        <dbReference type="EMBL" id="UMB68175.1"/>
    </source>
</evidence>
<dbReference type="InterPro" id="IPR020058">
    <property type="entry name" value="Glu/Gln-tRNA-synth_Ib_cat-dom"/>
</dbReference>
<dbReference type="RefSeq" id="WP_240258637.1">
    <property type="nucleotide sequence ID" value="NZ_CP092488.2"/>
</dbReference>
<dbReference type="InterPro" id="IPR008925">
    <property type="entry name" value="aa_tRNA-synth_I_cd-bd_sf"/>
</dbReference>
<accession>A0ABY3VFH7</accession>
<evidence type="ECO:0000259" key="9">
    <source>
        <dbReference type="Pfam" id="PF19269"/>
    </source>
</evidence>
<feature type="short sequence motif" description="'HIGH' region" evidence="7">
    <location>
        <begin position="61"/>
        <end position="71"/>
    </location>
</feature>
<keyword evidence="11" id="KW-1185">Reference proteome</keyword>
<name>A0ABY3VFH7_9MYCO</name>
<dbReference type="Gene3D" id="1.10.10.350">
    <property type="match status" value="1"/>
</dbReference>
<feature type="domain" description="Aminoacyl-tRNA synthetase class I anticodon-binding" evidence="9">
    <location>
        <begin position="528"/>
        <end position="562"/>
    </location>
</feature>
<feature type="short sequence motif" description="'KMSKS' region" evidence="7">
    <location>
        <begin position="312"/>
        <end position="316"/>
    </location>
</feature>
<evidence type="ECO:0000256" key="4">
    <source>
        <dbReference type="ARBA" id="ARBA00022840"/>
    </source>
</evidence>
<dbReference type="SUPFAM" id="SSF48163">
    <property type="entry name" value="An anticodon-binding domain of class I aminoacyl-tRNA synthetases"/>
    <property type="match status" value="1"/>
</dbReference>
<keyword evidence="5 7" id="KW-0648">Protein biosynthesis</keyword>
<dbReference type="InterPro" id="IPR001412">
    <property type="entry name" value="aa-tRNA-synth_I_CS"/>
</dbReference>
<dbReference type="Gene3D" id="3.40.50.620">
    <property type="entry name" value="HUPs"/>
    <property type="match status" value="1"/>
</dbReference>
<dbReference type="EC" id="6.1.1.17" evidence="7"/>
<reference evidence="10" key="1">
    <citation type="submission" date="2022-08" db="EMBL/GenBank/DDBJ databases">
        <title>Whole genome sequencing of non-tuberculosis mycobacteria type-strains.</title>
        <authorList>
            <person name="Igarashi Y."/>
            <person name="Osugi A."/>
            <person name="Mitarai S."/>
        </authorList>
    </citation>
    <scope>NUCLEOTIDE SEQUENCE</scope>
    <source>
        <strain evidence="10">DSM 45127</strain>
    </source>
</reference>
<proteinExistence type="inferred from homology"/>
<dbReference type="InterPro" id="IPR045462">
    <property type="entry name" value="aa-tRNA-synth_I_cd-bd"/>
</dbReference>
<evidence type="ECO:0000256" key="5">
    <source>
        <dbReference type="ARBA" id="ARBA00022917"/>
    </source>
</evidence>
<dbReference type="InterPro" id="IPR004527">
    <property type="entry name" value="Glu-tRNA-ligase_bac/mito"/>
</dbReference>
<keyword evidence="6 7" id="KW-0030">Aminoacyl-tRNA synthetase</keyword>
<dbReference type="InterPro" id="IPR000924">
    <property type="entry name" value="Glu/Gln-tRNA-synth"/>
</dbReference>
<keyword evidence="2 7" id="KW-0436">Ligase</keyword>
<feature type="domain" description="Glutamyl/glutaminyl-tRNA synthetase class Ib catalytic" evidence="8">
    <location>
        <begin position="56"/>
        <end position="341"/>
    </location>
</feature>
<comment type="caution">
    <text evidence="7">Lacks conserved residue(s) required for the propagation of feature annotation.</text>
</comment>
<dbReference type="InterPro" id="IPR014729">
    <property type="entry name" value="Rossmann-like_a/b/a_fold"/>
</dbReference>
<keyword evidence="7" id="KW-0963">Cytoplasm</keyword>
<evidence type="ECO:0000313" key="11">
    <source>
        <dbReference type="Proteomes" id="UP001055336"/>
    </source>
</evidence>
<dbReference type="PANTHER" id="PTHR43311">
    <property type="entry name" value="GLUTAMATE--TRNA LIGASE"/>
    <property type="match status" value="1"/>
</dbReference>
<dbReference type="EMBL" id="CP092488">
    <property type="protein sequence ID" value="UMB68175.1"/>
    <property type="molecule type" value="Genomic_DNA"/>
</dbReference>
<organism evidence="10 11">
    <name type="scientific">Mycobacterium paraterrae</name>
    <dbReference type="NCBI Taxonomy" id="577492"/>
    <lineage>
        <taxon>Bacteria</taxon>
        <taxon>Bacillati</taxon>
        <taxon>Actinomycetota</taxon>
        <taxon>Actinomycetes</taxon>
        <taxon>Mycobacteriales</taxon>
        <taxon>Mycobacteriaceae</taxon>
        <taxon>Mycobacterium</taxon>
    </lineage>
</organism>
<comment type="subcellular location">
    <subcellularLocation>
        <location evidence="7">Cytoplasm</location>
    </subcellularLocation>
</comment>
<keyword evidence="4 7" id="KW-0067">ATP-binding</keyword>
<evidence type="ECO:0000256" key="3">
    <source>
        <dbReference type="ARBA" id="ARBA00022741"/>
    </source>
</evidence>
<evidence type="ECO:0000259" key="8">
    <source>
        <dbReference type="Pfam" id="PF00749"/>
    </source>
</evidence>
<evidence type="ECO:0000256" key="2">
    <source>
        <dbReference type="ARBA" id="ARBA00022598"/>
    </source>
</evidence>
<evidence type="ECO:0000256" key="6">
    <source>
        <dbReference type="ARBA" id="ARBA00023146"/>
    </source>
</evidence>
<dbReference type="Proteomes" id="UP001055336">
    <property type="component" value="Chromosome"/>
</dbReference>
<dbReference type="PRINTS" id="PR00987">
    <property type="entry name" value="TRNASYNTHGLU"/>
</dbReference>
<keyword evidence="3 7" id="KW-0547">Nucleotide-binding</keyword>
<gene>
    <name evidence="7" type="primary">gltX</name>
    <name evidence="10" type="ORF">MKK62_17200</name>
</gene>
<sequence>MTSLANIDQATPAEIGAVTGMLELHEVDRLFPADLPEPGQWEQRYPPRDLPAEAQVTRLAPSPTGFIHLGGIYTAMIDLSVARETGGRYFVRIEDTDQSREVAGAYEQFDRAFGYFRVVPDEGVGAGGDYGPYRQSERATIYLSYAREMLRSGKAYLCFATADQLTEIRTRQQQLKRPTGYYGEWALWRDADDEAVREQLEKGTPYVVRFRSPGRTEKRATFTDAIRGELSMEDNYNDVVILKSSAGVQLPTYHFAHAVDDHLMRCNLVIRGEEWLSSTALHLQLFEALGFEPPTYAHIALLMKQIPGGKRKLSKRKDPEADVDFYIRSGYPAEAVLYYLRGLANGRLAEIALPEAIAAPISLAECGGAGPLVDLVKLEDISADHIATLSGPQIYGALAVWAGEFDTELHAVIEAHPDQTLAALAVERDGVDNPRKDLRKWSDFREAYGFFFAKLFTPVTADDPRLGGLPPELVRSFAGDFVATYQDLDDSVQWFQQIRDLAAKFGFAANAKEYKKNPEAYPGSIREASQLIRVGLTGSTKSPDLFQIARTLGRDEVIRRISTLTA</sequence>
<comment type="subunit">
    <text evidence="7">Monomer.</text>
</comment>
<dbReference type="GO" id="GO:0016874">
    <property type="term" value="F:ligase activity"/>
    <property type="evidence" value="ECO:0007669"/>
    <property type="project" value="UniProtKB-KW"/>
</dbReference>
<dbReference type="SUPFAM" id="SSF52374">
    <property type="entry name" value="Nucleotidylyl transferase"/>
    <property type="match status" value="1"/>
</dbReference>
<evidence type="ECO:0000256" key="7">
    <source>
        <dbReference type="HAMAP-Rule" id="MF_00022"/>
    </source>
</evidence>
<dbReference type="Pfam" id="PF19269">
    <property type="entry name" value="Anticodon_2"/>
    <property type="match status" value="1"/>
</dbReference>
<dbReference type="InterPro" id="IPR049940">
    <property type="entry name" value="GluQ/Sye"/>
</dbReference>
<feature type="binding site" evidence="7">
    <location>
        <position position="315"/>
    </location>
    <ligand>
        <name>ATP</name>
        <dbReference type="ChEBI" id="CHEBI:30616"/>
    </ligand>
</feature>